<dbReference type="EMBL" id="FOMH01000001">
    <property type="protein sequence ID" value="SFC49097.1"/>
    <property type="molecule type" value="Genomic_DNA"/>
</dbReference>
<proteinExistence type="predicted"/>
<dbReference type="RefSeq" id="WP_091489620.1">
    <property type="nucleotide sequence ID" value="NZ_FOMH01000001.1"/>
</dbReference>
<dbReference type="InterPro" id="IPR025366">
    <property type="entry name" value="DUF4270"/>
</dbReference>
<dbReference type="AlphaFoldDB" id="A0A1I1JKL6"/>
<organism evidence="1 2">
    <name type="scientific">Flavobacterium phragmitis</name>
    <dbReference type="NCBI Taxonomy" id="739143"/>
    <lineage>
        <taxon>Bacteria</taxon>
        <taxon>Pseudomonadati</taxon>
        <taxon>Bacteroidota</taxon>
        <taxon>Flavobacteriia</taxon>
        <taxon>Flavobacteriales</taxon>
        <taxon>Flavobacteriaceae</taxon>
        <taxon>Flavobacterium</taxon>
    </lineage>
</organism>
<reference evidence="2" key="1">
    <citation type="submission" date="2016-10" db="EMBL/GenBank/DDBJ databases">
        <authorList>
            <person name="Varghese N."/>
            <person name="Submissions S."/>
        </authorList>
    </citation>
    <scope>NUCLEOTIDE SEQUENCE [LARGE SCALE GENOMIC DNA]</scope>
    <source>
        <strain evidence="2">CGMCC 1.10370</strain>
    </source>
</reference>
<gene>
    <name evidence="1" type="ORF">SAMN05216297_10112</name>
</gene>
<dbReference type="Proteomes" id="UP000199672">
    <property type="component" value="Unassembled WGS sequence"/>
</dbReference>
<keyword evidence="2" id="KW-1185">Reference proteome</keyword>
<evidence type="ECO:0008006" key="3">
    <source>
        <dbReference type="Google" id="ProtNLM"/>
    </source>
</evidence>
<name>A0A1I1JKL6_9FLAO</name>
<protein>
    <recommendedName>
        <fullName evidence="3">DUF4270 domain-containing protein</fullName>
    </recommendedName>
</protein>
<dbReference type="STRING" id="739143.SAMN05216297_10112"/>
<dbReference type="OrthoDB" id="1466062at2"/>
<evidence type="ECO:0000313" key="2">
    <source>
        <dbReference type="Proteomes" id="UP000199672"/>
    </source>
</evidence>
<sequence>MYNTSFIKKILLALIVVFLYSCDKDFNAIGDGIVGDDHFGLEPEEYNVLAFNQEVTPVQSNNIAINPLGIFDNPLFGSTTANFVTQLGLKEYAPTIGESPEIQSVQLTIPYFTKDKTTDAEGNSTYKLDSIYGGQGNEYKLKLSVYESTMQMRNTYFSGGSQLFQYYYTDQDNDFFSIANKSVLLNDGAASENEQFFFDASEIRVETTDDQGVKTTTRTAPQMTLNLNKQFFQDKILKAVASKLSTEDLFQEYFRGLYFKVEKSGSSPSNMALLNFAEGKITIKYKAKTASTTDDANATEDKELVVLLKTGVSGGIVNTASFLQNTRNADYESAITNVNKTEGDERLYLKGGQGSVAVVKLFDQTDVISYDANGVVQSGANQVPDQLDEIRNNVKYKNWKVNEANLVFYIDADKMANTKEPQRVYLYDLTNNIVLADYATEDVTLNGLITLDSNKKGKYYKMRITSHIRNLIKDATLKNVNLGLAVSLSSGVTASNVLKNKVLLKDNADPKLVEYFSQTPRTSVMSPLGTVLYGGKTSAGDKRLKLQVYYTKPN</sequence>
<accession>A0A1I1JKL6</accession>
<dbReference type="Pfam" id="PF14092">
    <property type="entry name" value="DUF4270"/>
    <property type="match status" value="1"/>
</dbReference>
<evidence type="ECO:0000313" key="1">
    <source>
        <dbReference type="EMBL" id="SFC49097.1"/>
    </source>
</evidence>